<sequence>MKQNENRRIELINSSPIVVLLPASNSSKGPLIFACFPSSSSTRLYFIYIYINQLRQPILSSKGLIISTLPELVSRSNLVPSCTFFHFAELGFAVKSILYCHLCIFLFDCLCLSLQDLLAGLQSVGVPEGFQGSSDRGYCRLYHTLFPQDKETS</sequence>
<accession>A0A0M8P5C3</accession>
<gene>
    <name evidence="1" type="ORF">ACN38_g3600</name>
</gene>
<dbReference type="EMBL" id="LHQQ01000043">
    <property type="protein sequence ID" value="KOS45448.1"/>
    <property type="molecule type" value="Genomic_DNA"/>
</dbReference>
<organism evidence="1 2">
    <name type="scientific">Penicillium nordicum</name>
    <dbReference type="NCBI Taxonomy" id="229535"/>
    <lineage>
        <taxon>Eukaryota</taxon>
        <taxon>Fungi</taxon>
        <taxon>Dikarya</taxon>
        <taxon>Ascomycota</taxon>
        <taxon>Pezizomycotina</taxon>
        <taxon>Eurotiomycetes</taxon>
        <taxon>Eurotiomycetidae</taxon>
        <taxon>Eurotiales</taxon>
        <taxon>Aspergillaceae</taxon>
        <taxon>Penicillium</taxon>
    </lineage>
</organism>
<keyword evidence="2" id="KW-1185">Reference proteome</keyword>
<name>A0A0M8P5C3_9EURO</name>
<reference evidence="1 2" key="1">
    <citation type="submission" date="2015-08" db="EMBL/GenBank/DDBJ databases">
        <title>Genome sequencing of Penicillium nordicum.</title>
        <authorList>
            <person name="Nguyen H.D."/>
            <person name="Seifert K.A."/>
        </authorList>
    </citation>
    <scope>NUCLEOTIDE SEQUENCE [LARGE SCALE GENOMIC DNA]</scope>
    <source>
        <strain evidence="1 2">DAOMC 185683</strain>
    </source>
</reference>
<protein>
    <submittedName>
        <fullName evidence="1">Uncharacterized protein</fullName>
    </submittedName>
</protein>
<evidence type="ECO:0000313" key="1">
    <source>
        <dbReference type="EMBL" id="KOS45448.1"/>
    </source>
</evidence>
<proteinExistence type="predicted"/>
<evidence type="ECO:0000313" key="2">
    <source>
        <dbReference type="Proteomes" id="UP000037696"/>
    </source>
</evidence>
<dbReference type="Proteomes" id="UP000037696">
    <property type="component" value="Unassembled WGS sequence"/>
</dbReference>
<dbReference type="AlphaFoldDB" id="A0A0M8P5C3"/>
<comment type="caution">
    <text evidence="1">The sequence shown here is derived from an EMBL/GenBank/DDBJ whole genome shotgun (WGS) entry which is preliminary data.</text>
</comment>